<keyword evidence="2" id="KW-1185">Reference proteome</keyword>
<evidence type="ECO:0000313" key="1">
    <source>
        <dbReference type="EMBL" id="RBL93582.1"/>
    </source>
</evidence>
<comment type="caution">
    <text evidence="1">The sequence shown here is derived from an EMBL/GenBank/DDBJ whole genome shotgun (WGS) entry which is preliminary data.</text>
</comment>
<sequence length="76" mass="8776">MNADRHDEENISIYHTNQKPPLSISIRIIISIRIYHSSSQSKIKIPAQDKAGMCILTQCLLKLKLTSMYFKKVILF</sequence>
<accession>A0A365Y4R6</accession>
<reference evidence="1 2" key="1">
    <citation type="submission" date="2018-05" db="EMBL/GenBank/DDBJ databases">
        <title>Chitinophaga sp. K3CV102501T nov., isolated from isolated from a monsoon evergreen broad-leaved forest soil.</title>
        <authorList>
            <person name="Lv Y."/>
        </authorList>
    </citation>
    <scope>NUCLEOTIDE SEQUENCE [LARGE SCALE GENOMIC DNA]</scope>
    <source>
        <strain evidence="1 2">GDMCC 1.1325</strain>
    </source>
</reference>
<name>A0A365Y4R6_9BACT</name>
<dbReference type="AlphaFoldDB" id="A0A365Y4R6"/>
<dbReference type="EMBL" id="QFFJ01000001">
    <property type="protein sequence ID" value="RBL93582.1"/>
    <property type="molecule type" value="Genomic_DNA"/>
</dbReference>
<dbReference type="Proteomes" id="UP000253410">
    <property type="component" value="Unassembled WGS sequence"/>
</dbReference>
<evidence type="ECO:0000313" key="2">
    <source>
        <dbReference type="Proteomes" id="UP000253410"/>
    </source>
</evidence>
<proteinExistence type="predicted"/>
<gene>
    <name evidence="1" type="ORF">DF182_13810</name>
</gene>
<organism evidence="1 2">
    <name type="scientific">Chitinophaga flava</name>
    <dbReference type="NCBI Taxonomy" id="2259036"/>
    <lineage>
        <taxon>Bacteria</taxon>
        <taxon>Pseudomonadati</taxon>
        <taxon>Bacteroidota</taxon>
        <taxon>Chitinophagia</taxon>
        <taxon>Chitinophagales</taxon>
        <taxon>Chitinophagaceae</taxon>
        <taxon>Chitinophaga</taxon>
    </lineage>
</organism>
<protein>
    <submittedName>
        <fullName evidence="1">Uncharacterized protein</fullName>
    </submittedName>
</protein>